<feature type="compositionally biased region" description="Basic and acidic residues" evidence="1">
    <location>
        <begin position="15"/>
        <end position="40"/>
    </location>
</feature>
<feature type="compositionally biased region" description="Basic and acidic residues" evidence="1">
    <location>
        <begin position="246"/>
        <end position="267"/>
    </location>
</feature>
<dbReference type="STRING" id="6265.A0A0B2USX2"/>
<dbReference type="PANTHER" id="PTHR11521">
    <property type="entry name" value="TROPONIN T"/>
    <property type="match status" value="1"/>
</dbReference>
<dbReference type="GO" id="GO:0005523">
    <property type="term" value="F:tropomyosin binding"/>
    <property type="evidence" value="ECO:0007669"/>
    <property type="project" value="TreeGrafter"/>
</dbReference>
<dbReference type="GO" id="GO:0045214">
    <property type="term" value="P:sarcomere organization"/>
    <property type="evidence" value="ECO:0007669"/>
    <property type="project" value="TreeGrafter"/>
</dbReference>
<dbReference type="Proteomes" id="UP000031036">
    <property type="component" value="Unassembled WGS sequence"/>
</dbReference>
<name>A0A0B2USX2_TOXCA</name>
<evidence type="ECO:0000313" key="3">
    <source>
        <dbReference type="Proteomes" id="UP000031036"/>
    </source>
</evidence>
<dbReference type="AlphaFoldDB" id="A0A0B2USX2"/>
<reference evidence="2 3" key="1">
    <citation type="submission" date="2014-11" db="EMBL/GenBank/DDBJ databases">
        <title>Genetic blueprint of the zoonotic pathogen Toxocara canis.</title>
        <authorList>
            <person name="Zhu X.-Q."/>
            <person name="Korhonen P.K."/>
            <person name="Cai H."/>
            <person name="Young N.D."/>
            <person name="Nejsum P."/>
            <person name="von Samson-Himmelstjerna G."/>
            <person name="Boag P.R."/>
            <person name="Tan P."/>
            <person name="Li Q."/>
            <person name="Min J."/>
            <person name="Yang Y."/>
            <person name="Wang X."/>
            <person name="Fang X."/>
            <person name="Hall R.S."/>
            <person name="Hofmann A."/>
            <person name="Sternberg P.W."/>
            <person name="Jex A.R."/>
            <person name="Gasser R.B."/>
        </authorList>
    </citation>
    <scope>NUCLEOTIDE SEQUENCE [LARGE SCALE GENOMIC DNA]</scope>
    <source>
        <strain evidence="2">PN_DK_2014</strain>
    </source>
</reference>
<dbReference type="InterPro" id="IPR038077">
    <property type="entry name" value="Troponin_sf"/>
</dbReference>
<accession>A0A0B2USX2</accession>
<comment type="caution">
    <text evidence="2">The sequence shown here is derived from an EMBL/GenBank/DDBJ whole genome shotgun (WGS) entry which is preliminary data.</text>
</comment>
<dbReference type="GO" id="GO:0006937">
    <property type="term" value="P:regulation of muscle contraction"/>
    <property type="evidence" value="ECO:0007669"/>
    <property type="project" value="InterPro"/>
</dbReference>
<dbReference type="OrthoDB" id="330499at2759"/>
<dbReference type="InterPro" id="IPR027707">
    <property type="entry name" value="TNNT"/>
</dbReference>
<proteinExistence type="predicted"/>
<gene>
    <name evidence="2" type="primary">mup-2</name>
    <name evidence="2" type="ORF">Tcan_12159</name>
</gene>
<feature type="region of interest" description="Disordered" evidence="1">
    <location>
        <begin position="1"/>
        <end position="43"/>
    </location>
</feature>
<keyword evidence="3" id="KW-1185">Reference proteome</keyword>
<dbReference type="EMBL" id="JPKZ01003266">
    <property type="protein sequence ID" value="KHN72304.1"/>
    <property type="molecule type" value="Genomic_DNA"/>
</dbReference>
<feature type="compositionally biased region" description="Low complexity" evidence="1">
    <location>
        <begin position="348"/>
        <end position="357"/>
    </location>
</feature>
<organism evidence="2 3">
    <name type="scientific">Toxocara canis</name>
    <name type="common">Canine roundworm</name>
    <dbReference type="NCBI Taxonomy" id="6265"/>
    <lineage>
        <taxon>Eukaryota</taxon>
        <taxon>Metazoa</taxon>
        <taxon>Ecdysozoa</taxon>
        <taxon>Nematoda</taxon>
        <taxon>Chromadorea</taxon>
        <taxon>Rhabditida</taxon>
        <taxon>Spirurina</taxon>
        <taxon>Ascaridomorpha</taxon>
        <taxon>Ascaridoidea</taxon>
        <taxon>Toxocaridae</taxon>
        <taxon>Toxocara</taxon>
    </lineage>
</organism>
<evidence type="ECO:0000313" key="2">
    <source>
        <dbReference type="EMBL" id="KHN72304.1"/>
    </source>
</evidence>
<evidence type="ECO:0000256" key="1">
    <source>
        <dbReference type="SAM" id="MobiDB-lite"/>
    </source>
</evidence>
<feature type="region of interest" description="Disordered" evidence="1">
    <location>
        <begin position="70"/>
        <end position="185"/>
    </location>
</feature>
<protein>
    <submittedName>
        <fullName evidence="2">Troponin T</fullName>
    </submittedName>
</protein>
<dbReference type="PANTHER" id="PTHR11521:SF1">
    <property type="entry name" value="TROPONIN T, SKELETAL MUSCLE"/>
    <property type="match status" value="1"/>
</dbReference>
<sequence length="380" mass="44117">MKRPPSWPEYSVPEPKADEESREETKLRRPPQEKEEKEPEALSEAAQAILAAKKRHEEEEAARMAEYYERRRVEKEQQEEELRVLKEKQQKRREEREEEEREFAAKMKEVEERNRQEEEQRRQRREADRLKKEEERKKKEEVCGSFIGVPSGYGAPNYKVSHSKTGEEKTMMSASAQAEMEKQQKEEAKRAFLAAVSRKPDMSSVMLKELRERQIQMIRHKAQKMGLDPDEAASSLHPPKITVASKFDRQTDQRSFGDRRELFEHPAIKKRLKIARGTARPPPDWGRKENEELEQIRKNLEPPKFVEQVKAEGDAAKPPVQPIPLSLPGVDEVEEDEEPKPVIHQQQPSAVDAAAAPPTAPKPEPAAKVKNCFCLIFYQF</sequence>
<feature type="region of interest" description="Disordered" evidence="1">
    <location>
        <begin position="221"/>
        <end position="366"/>
    </location>
</feature>
<dbReference type="GO" id="GO:0006936">
    <property type="term" value="P:muscle contraction"/>
    <property type="evidence" value="ECO:0007669"/>
    <property type="project" value="TreeGrafter"/>
</dbReference>
<feature type="compositionally biased region" description="Basic and acidic residues" evidence="1">
    <location>
        <begin position="285"/>
        <end position="301"/>
    </location>
</feature>
<dbReference type="SUPFAM" id="SSF90250">
    <property type="entry name" value="Troponin coil-coiled subunits"/>
    <property type="match status" value="1"/>
</dbReference>
<dbReference type="GO" id="GO:0005861">
    <property type="term" value="C:troponin complex"/>
    <property type="evidence" value="ECO:0007669"/>
    <property type="project" value="InterPro"/>
</dbReference>
<feature type="compositionally biased region" description="Basic and acidic residues" evidence="1">
    <location>
        <begin position="102"/>
        <end position="142"/>
    </location>
</feature>
<feature type="compositionally biased region" description="Basic and acidic residues" evidence="1">
    <location>
        <begin position="70"/>
        <end position="95"/>
    </location>
</feature>